<dbReference type="AlphaFoldDB" id="A0AA36B7M1"/>
<evidence type="ECO:0000313" key="2">
    <source>
        <dbReference type="EMBL" id="CAI9729355.1"/>
    </source>
</evidence>
<protein>
    <submittedName>
        <fullName evidence="2">Uncharacterized protein</fullName>
    </submittedName>
</protein>
<keyword evidence="1" id="KW-0812">Transmembrane</keyword>
<evidence type="ECO:0000313" key="3">
    <source>
        <dbReference type="Proteomes" id="UP001162480"/>
    </source>
</evidence>
<keyword evidence="3" id="KW-1185">Reference proteome</keyword>
<dbReference type="EMBL" id="OX597823">
    <property type="protein sequence ID" value="CAI9729355.1"/>
    <property type="molecule type" value="Genomic_DNA"/>
</dbReference>
<feature type="transmembrane region" description="Helical" evidence="1">
    <location>
        <begin position="12"/>
        <end position="34"/>
    </location>
</feature>
<organism evidence="2 3">
    <name type="scientific">Octopus vulgaris</name>
    <name type="common">Common octopus</name>
    <dbReference type="NCBI Taxonomy" id="6645"/>
    <lineage>
        <taxon>Eukaryota</taxon>
        <taxon>Metazoa</taxon>
        <taxon>Spiralia</taxon>
        <taxon>Lophotrochozoa</taxon>
        <taxon>Mollusca</taxon>
        <taxon>Cephalopoda</taxon>
        <taxon>Coleoidea</taxon>
        <taxon>Octopodiformes</taxon>
        <taxon>Octopoda</taxon>
        <taxon>Incirrata</taxon>
        <taxon>Octopodidae</taxon>
        <taxon>Octopus</taxon>
    </lineage>
</organism>
<sequence>MDLAAAVIRRIRIITVSVLVTTAFTGVLFVSLVVGVTVDLAAPASVAVVVVAHSNFSNKRSCKITTVFPPNRPFLKSLLT</sequence>
<accession>A0AA36B7M1</accession>
<keyword evidence="1" id="KW-1133">Transmembrane helix</keyword>
<proteinExistence type="predicted"/>
<name>A0AA36B7M1_OCTVU</name>
<feature type="transmembrane region" description="Helical" evidence="1">
    <location>
        <begin position="40"/>
        <end position="56"/>
    </location>
</feature>
<keyword evidence="1" id="KW-0472">Membrane</keyword>
<reference evidence="2" key="1">
    <citation type="submission" date="2023-08" db="EMBL/GenBank/DDBJ databases">
        <authorList>
            <person name="Alioto T."/>
            <person name="Alioto T."/>
            <person name="Gomez Garrido J."/>
        </authorList>
    </citation>
    <scope>NUCLEOTIDE SEQUENCE</scope>
</reference>
<dbReference type="Proteomes" id="UP001162480">
    <property type="component" value="Chromosome 10"/>
</dbReference>
<evidence type="ECO:0000256" key="1">
    <source>
        <dbReference type="SAM" id="Phobius"/>
    </source>
</evidence>
<gene>
    <name evidence="2" type="ORF">OCTVUL_1B007814</name>
</gene>